<dbReference type="EMBL" id="QXGA01000654">
    <property type="protein sequence ID" value="KAE9142989.1"/>
    <property type="molecule type" value="Genomic_DNA"/>
</dbReference>
<sequence>MVSSCAMSSIVVIHGSMSVPMLWVAVAHCLVSSGSQSSVRCILVLRSMASLASVSTMISLSLSCMCQPWIVKRSMMRTLFQYAACITGDLGGFRL</sequence>
<keyword evidence="1" id="KW-0472">Membrane</keyword>
<dbReference type="Proteomes" id="UP000440732">
    <property type="component" value="Unassembled WGS sequence"/>
</dbReference>
<keyword evidence="1" id="KW-1133">Transmembrane helix</keyword>
<evidence type="ECO:0000313" key="18">
    <source>
        <dbReference type="Proteomes" id="UP000476176"/>
    </source>
</evidence>
<accession>A0A6A3TZX8</accession>
<evidence type="ECO:0000313" key="6">
    <source>
        <dbReference type="EMBL" id="KAE9142989.1"/>
    </source>
</evidence>
<evidence type="ECO:0000313" key="2">
    <source>
        <dbReference type="EMBL" id="KAE8939500.1"/>
    </source>
</evidence>
<evidence type="ECO:0000256" key="1">
    <source>
        <dbReference type="SAM" id="Phobius"/>
    </source>
</evidence>
<reference evidence="11 12" key="1">
    <citation type="submission" date="2018-08" db="EMBL/GenBank/DDBJ databases">
        <title>Genomic investigation of the strawberry pathogen Phytophthora fragariae indicates pathogenicity is determined by transcriptional variation in three key races.</title>
        <authorList>
            <person name="Adams T.M."/>
            <person name="Armitage A.D."/>
            <person name="Sobczyk M.K."/>
            <person name="Bates H.J."/>
            <person name="Dunwell J.M."/>
            <person name="Nellist C.F."/>
            <person name="Harrison R.J."/>
        </authorList>
    </citation>
    <scope>NUCLEOTIDE SEQUENCE [LARGE SCALE GENOMIC DNA]</scope>
    <source>
        <strain evidence="10 13">A4</strain>
        <strain evidence="9 14">BC-1</strain>
        <strain evidence="8 18">BC-23</strain>
        <strain evidence="7 12">NOV-27</strain>
        <strain evidence="6 15">NOV-5</strain>
        <strain evidence="5 16">NOV-71</strain>
        <strain evidence="2 11">NOV-9</strain>
        <strain evidence="4 19">ONT-3</strain>
        <strain evidence="3 17">SCRP245</strain>
    </source>
</reference>
<organism evidence="6 15">
    <name type="scientific">Phytophthora fragariae</name>
    <dbReference type="NCBI Taxonomy" id="53985"/>
    <lineage>
        <taxon>Eukaryota</taxon>
        <taxon>Sar</taxon>
        <taxon>Stramenopiles</taxon>
        <taxon>Oomycota</taxon>
        <taxon>Peronosporomycetes</taxon>
        <taxon>Peronosporales</taxon>
        <taxon>Peronosporaceae</taxon>
        <taxon>Phytophthora</taxon>
    </lineage>
</organism>
<dbReference type="Proteomes" id="UP000441208">
    <property type="component" value="Unassembled WGS sequence"/>
</dbReference>
<dbReference type="OrthoDB" id="10290056at2759"/>
<dbReference type="EMBL" id="QXGD01000641">
    <property type="protein sequence ID" value="KAE9230616.1"/>
    <property type="molecule type" value="Genomic_DNA"/>
</dbReference>
<comment type="caution">
    <text evidence="6">The sequence shown here is derived from an EMBL/GenBank/DDBJ whole genome shotgun (WGS) entry which is preliminary data.</text>
</comment>
<protein>
    <submittedName>
        <fullName evidence="6">Uncharacterized protein</fullName>
    </submittedName>
</protein>
<dbReference type="EMBL" id="QXFX01000770">
    <property type="protein sequence ID" value="KAE9104825.1"/>
    <property type="molecule type" value="Genomic_DNA"/>
</dbReference>
<keyword evidence="1" id="KW-0812">Transmembrane</keyword>
<proteinExistence type="predicted"/>
<evidence type="ECO:0000313" key="8">
    <source>
        <dbReference type="EMBL" id="KAE9214982.1"/>
    </source>
</evidence>
<evidence type="ECO:0000313" key="17">
    <source>
        <dbReference type="Proteomes" id="UP000460718"/>
    </source>
</evidence>
<dbReference type="Proteomes" id="UP000476176">
    <property type="component" value="Unassembled WGS sequence"/>
</dbReference>
<evidence type="ECO:0000313" key="12">
    <source>
        <dbReference type="Proteomes" id="UP000433483"/>
    </source>
</evidence>
<evidence type="ECO:0000313" key="11">
    <source>
        <dbReference type="Proteomes" id="UP000429523"/>
    </source>
</evidence>
<dbReference type="EMBL" id="QXGF01000484">
    <property type="protein sequence ID" value="KAE8939500.1"/>
    <property type="molecule type" value="Genomic_DNA"/>
</dbReference>
<name>A0A6A3TZX8_9STRA</name>
<dbReference type="Proteomes" id="UP000437068">
    <property type="component" value="Unassembled WGS sequence"/>
</dbReference>
<dbReference type="AlphaFoldDB" id="A0A6A3TZX8"/>
<dbReference type="EMBL" id="QXGC01000970">
    <property type="protein sequence ID" value="KAE9214982.1"/>
    <property type="molecule type" value="Genomic_DNA"/>
</dbReference>
<dbReference type="EMBL" id="QXGB01000710">
    <property type="protein sequence ID" value="KAE9206301.1"/>
    <property type="molecule type" value="Genomic_DNA"/>
</dbReference>
<dbReference type="EMBL" id="QXGE01000669">
    <property type="protein sequence ID" value="KAE9306296.1"/>
    <property type="molecule type" value="Genomic_DNA"/>
</dbReference>
<dbReference type="Proteomes" id="UP000460718">
    <property type="component" value="Unassembled WGS sequence"/>
</dbReference>
<evidence type="ECO:0000313" key="14">
    <source>
        <dbReference type="Proteomes" id="UP000440367"/>
    </source>
</evidence>
<evidence type="ECO:0000313" key="7">
    <source>
        <dbReference type="EMBL" id="KAE9206301.1"/>
    </source>
</evidence>
<evidence type="ECO:0000313" key="5">
    <source>
        <dbReference type="EMBL" id="KAE9107233.1"/>
    </source>
</evidence>
<dbReference type="Proteomes" id="UP000433483">
    <property type="component" value="Unassembled WGS sequence"/>
</dbReference>
<keyword evidence="12" id="KW-1185">Reference proteome</keyword>
<evidence type="ECO:0000313" key="9">
    <source>
        <dbReference type="EMBL" id="KAE9230616.1"/>
    </source>
</evidence>
<dbReference type="Proteomes" id="UP000488956">
    <property type="component" value="Unassembled WGS sequence"/>
</dbReference>
<feature type="transmembrane region" description="Helical" evidence="1">
    <location>
        <begin position="47"/>
        <end position="71"/>
    </location>
</feature>
<evidence type="ECO:0000313" key="4">
    <source>
        <dbReference type="EMBL" id="KAE9104825.1"/>
    </source>
</evidence>
<dbReference type="Proteomes" id="UP000440367">
    <property type="component" value="Unassembled WGS sequence"/>
</dbReference>
<evidence type="ECO:0000313" key="16">
    <source>
        <dbReference type="Proteomes" id="UP000441208"/>
    </source>
</evidence>
<evidence type="ECO:0000313" key="13">
    <source>
        <dbReference type="Proteomes" id="UP000437068"/>
    </source>
</evidence>
<dbReference type="EMBL" id="QXFZ01000711">
    <property type="protein sequence ID" value="KAE9107233.1"/>
    <property type="molecule type" value="Genomic_DNA"/>
</dbReference>
<dbReference type="Proteomes" id="UP000429523">
    <property type="component" value="Unassembled WGS sequence"/>
</dbReference>
<evidence type="ECO:0000313" key="10">
    <source>
        <dbReference type="EMBL" id="KAE9306296.1"/>
    </source>
</evidence>
<gene>
    <name evidence="10" type="ORF">PF001_g12195</name>
    <name evidence="9" type="ORF">PF002_g12944</name>
    <name evidence="8" type="ORF">PF004_g14888</name>
    <name evidence="7" type="ORF">PF005_g13060</name>
    <name evidence="6" type="ORF">PF006_g11954</name>
    <name evidence="5" type="ORF">PF007_g13111</name>
    <name evidence="2" type="ORF">PF009_g10654</name>
    <name evidence="4" type="ORF">PF010_g13239</name>
    <name evidence="3" type="ORF">PF011_g11947</name>
</gene>
<evidence type="ECO:0000313" key="3">
    <source>
        <dbReference type="EMBL" id="KAE9005651.1"/>
    </source>
</evidence>
<evidence type="ECO:0000313" key="19">
    <source>
        <dbReference type="Proteomes" id="UP000488956"/>
    </source>
</evidence>
<evidence type="ECO:0000313" key="15">
    <source>
        <dbReference type="Proteomes" id="UP000440732"/>
    </source>
</evidence>
<dbReference type="EMBL" id="QXFW01000677">
    <property type="protein sequence ID" value="KAE9005651.1"/>
    <property type="molecule type" value="Genomic_DNA"/>
</dbReference>